<dbReference type="PROSITE" id="PS01081">
    <property type="entry name" value="HTH_TETR_1"/>
    <property type="match status" value="1"/>
</dbReference>
<dbReference type="Pfam" id="PF00440">
    <property type="entry name" value="TetR_N"/>
    <property type="match status" value="1"/>
</dbReference>
<dbReference type="InterPro" id="IPR023772">
    <property type="entry name" value="DNA-bd_HTH_TetR-type_CS"/>
</dbReference>
<dbReference type="eggNOG" id="COG1309">
    <property type="taxonomic scope" value="Bacteria"/>
</dbReference>
<evidence type="ECO:0000313" key="5">
    <source>
        <dbReference type="Proteomes" id="UP000033393"/>
    </source>
</evidence>
<accession>A0A0F0GH24</accession>
<evidence type="ECO:0000256" key="1">
    <source>
        <dbReference type="ARBA" id="ARBA00023125"/>
    </source>
</evidence>
<dbReference type="PATRIC" id="fig|68170.10.peg.9229"/>
<name>A0A0F0GH24_LENAE</name>
<gene>
    <name evidence="4" type="ORF">UK23_35440</name>
</gene>
<dbReference type="PANTHER" id="PTHR30055:SF226">
    <property type="entry name" value="HTH-TYPE TRANSCRIPTIONAL REGULATOR PKSA"/>
    <property type="match status" value="1"/>
</dbReference>
<feature type="domain" description="HTH tetR-type" evidence="3">
    <location>
        <begin position="8"/>
        <end position="68"/>
    </location>
</feature>
<evidence type="ECO:0000256" key="2">
    <source>
        <dbReference type="PROSITE-ProRule" id="PRU00335"/>
    </source>
</evidence>
<keyword evidence="5" id="KW-1185">Reference proteome</keyword>
<dbReference type="PROSITE" id="PS50977">
    <property type="entry name" value="HTH_TETR_2"/>
    <property type="match status" value="1"/>
</dbReference>
<dbReference type="EMBL" id="JYJG01000326">
    <property type="protein sequence ID" value="KJK42814.1"/>
    <property type="molecule type" value="Genomic_DNA"/>
</dbReference>
<keyword evidence="1 2" id="KW-0238">DNA-binding</keyword>
<dbReference type="Proteomes" id="UP000033393">
    <property type="component" value="Unassembled WGS sequence"/>
</dbReference>
<comment type="caution">
    <text evidence="4">The sequence shown here is derived from an EMBL/GenBank/DDBJ whole genome shotgun (WGS) entry which is preliminary data.</text>
</comment>
<dbReference type="RefSeq" id="WP_045316118.1">
    <property type="nucleotide sequence ID" value="NZ_JYJG01000326.1"/>
</dbReference>
<evidence type="ECO:0000313" key="4">
    <source>
        <dbReference type="EMBL" id="KJK42814.1"/>
    </source>
</evidence>
<sequence length="181" mass="20303">MTRAAQAERTRAQILATARRLFATHGYDATSLQTIADEMDVTKANVYYYFRTKSAILEALLDNSITFFEKLIDETAKIKGKRARAEHLVAGFVDQVVRNRALSPLGQTDPSVRRNERINAGLDELAQKALRLLYGNEPTDDQKAAWYLASDVGPVVAGLRHLTDDELRDVLSRLCLRVLRA</sequence>
<protein>
    <recommendedName>
        <fullName evidence="3">HTH tetR-type domain-containing protein</fullName>
    </recommendedName>
</protein>
<feature type="DNA-binding region" description="H-T-H motif" evidence="2">
    <location>
        <begin position="31"/>
        <end position="50"/>
    </location>
</feature>
<evidence type="ECO:0000259" key="3">
    <source>
        <dbReference type="PROSITE" id="PS50977"/>
    </source>
</evidence>
<dbReference type="Gene3D" id="1.10.357.10">
    <property type="entry name" value="Tetracycline Repressor, domain 2"/>
    <property type="match status" value="1"/>
</dbReference>
<dbReference type="AlphaFoldDB" id="A0A0F0GH24"/>
<dbReference type="InterPro" id="IPR009057">
    <property type="entry name" value="Homeodomain-like_sf"/>
</dbReference>
<dbReference type="PANTHER" id="PTHR30055">
    <property type="entry name" value="HTH-TYPE TRANSCRIPTIONAL REGULATOR RUTR"/>
    <property type="match status" value="1"/>
</dbReference>
<proteinExistence type="predicted"/>
<organism evidence="4 5">
    <name type="scientific">Lentzea aerocolonigenes</name>
    <name type="common">Lechevalieria aerocolonigenes</name>
    <name type="synonym">Saccharothrix aerocolonigenes</name>
    <dbReference type="NCBI Taxonomy" id="68170"/>
    <lineage>
        <taxon>Bacteria</taxon>
        <taxon>Bacillati</taxon>
        <taxon>Actinomycetota</taxon>
        <taxon>Actinomycetes</taxon>
        <taxon>Pseudonocardiales</taxon>
        <taxon>Pseudonocardiaceae</taxon>
        <taxon>Lentzea</taxon>
    </lineage>
</organism>
<dbReference type="GO" id="GO:0003700">
    <property type="term" value="F:DNA-binding transcription factor activity"/>
    <property type="evidence" value="ECO:0007669"/>
    <property type="project" value="TreeGrafter"/>
</dbReference>
<reference evidence="4 5" key="1">
    <citation type="submission" date="2015-02" db="EMBL/GenBank/DDBJ databases">
        <authorList>
            <person name="Ju K.-S."/>
            <person name="Doroghazi J.R."/>
            <person name="Metcalf W."/>
        </authorList>
    </citation>
    <scope>NUCLEOTIDE SEQUENCE [LARGE SCALE GENOMIC DNA]</scope>
    <source>
        <strain evidence="4 5">NRRL B-16140</strain>
    </source>
</reference>
<dbReference type="PRINTS" id="PR00455">
    <property type="entry name" value="HTHTETR"/>
</dbReference>
<dbReference type="InterPro" id="IPR001647">
    <property type="entry name" value="HTH_TetR"/>
</dbReference>
<dbReference type="OrthoDB" id="2356263at2"/>
<dbReference type="GO" id="GO:0000976">
    <property type="term" value="F:transcription cis-regulatory region binding"/>
    <property type="evidence" value="ECO:0007669"/>
    <property type="project" value="TreeGrafter"/>
</dbReference>
<dbReference type="InterPro" id="IPR050109">
    <property type="entry name" value="HTH-type_TetR-like_transc_reg"/>
</dbReference>
<dbReference type="SUPFAM" id="SSF46689">
    <property type="entry name" value="Homeodomain-like"/>
    <property type="match status" value="1"/>
</dbReference>